<evidence type="ECO:0000313" key="3">
    <source>
        <dbReference type="Proteomes" id="UP000651452"/>
    </source>
</evidence>
<feature type="domain" description="RNase III" evidence="1">
    <location>
        <begin position="7"/>
        <end position="139"/>
    </location>
</feature>
<sequence>MNVNHQITDMERIVGHTFQNRQLAVECLYHGGQYIFFDGVLQKPARNERLAIVGDKILDVVLGTKWYYSRDAQGVPRPKVQWNVMIRDDLVANVNLSIRGRRYGLDICVIKDTGTSSVSPDMMATTLEAVIGAVFLDTGANTLDTVRAVMSNLGLFEHPLLLVTLKNSPPLYYKDIQMITKVQYLDTS</sequence>
<dbReference type="Pfam" id="PF14622">
    <property type="entry name" value="Ribonucleas_3_3"/>
    <property type="match status" value="1"/>
</dbReference>
<reference evidence="2" key="1">
    <citation type="submission" date="2018-12" db="EMBL/GenBank/DDBJ databases">
        <authorList>
            <person name="Syme R.A."/>
            <person name="Farfan-Caceres L."/>
            <person name="Lichtenzveig J."/>
        </authorList>
    </citation>
    <scope>NUCLEOTIDE SEQUENCE</scope>
    <source>
        <strain evidence="2">Al4</strain>
    </source>
</reference>
<proteinExistence type="predicted"/>
<organism evidence="2 3">
    <name type="scientific">Ascochyta lentis</name>
    <dbReference type="NCBI Taxonomy" id="205686"/>
    <lineage>
        <taxon>Eukaryota</taxon>
        <taxon>Fungi</taxon>
        <taxon>Dikarya</taxon>
        <taxon>Ascomycota</taxon>
        <taxon>Pezizomycotina</taxon>
        <taxon>Dothideomycetes</taxon>
        <taxon>Pleosporomycetidae</taxon>
        <taxon>Pleosporales</taxon>
        <taxon>Pleosporineae</taxon>
        <taxon>Didymellaceae</taxon>
        <taxon>Ascochyta</taxon>
    </lineage>
</organism>
<evidence type="ECO:0000259" key="1">
    <source>
        <dbReference type="PROSITE" id="PS50142"/>
    </source>
</evidence>
<reference evidence="2" key="2">
    <citation type="submission" date="2020-09" db="EMBL/GenBank/DDBJ databases">
        <title>Reference genome assembly for Australian Ascochyta lentis isolate Al4.</title>
        <authorList>
            <person name="Lee R.C."/>
            <person name="Farfan-Caceres L.M."/>
            <person name="Debler J.W."/>
            <person name="Williams A.H."/>
            <person name="Henares B.M."/>
        </authorList>
    </citation>
    <scope>NUCLEOTIDE SEQUENCE</scope>
    <source>
        <strain evidence="2">Al4</strain>
    </source>
</reference>
<dbReference type="GO" id="GO:0004525">
    <property type="term" value="F:ribonuclease III activity"/>
    <property type="evidence" value="ECO:0007669"/>
    <property type="project" value="InterPro"/>
</dbReference>
<gene>
    <name evidence="2" type="ORF">EKO04_011334</name>
</gene>
<dbReference type="InterPro" id="IPR036389">
    <property type="entry name" value="RNase_III_sf"/>
</dbReference>
<dbReference type="EMBL" id="RZGK01000023">
    <property type="protein sequence ID" value="KAF9690746.1"/>
    <property type="molecule type" value="Genomic_DNA"/>
</dbReference>
<keyword evidence="3" id="KW-1185">Reference proteome</keyword>
<dbReference type="CDD" id="cd00593">
    <property type="entry name" value="RIBOc"/>
    <property type="match status" value="1"/>
</dbReference>
<name>A0A8H7IVC6_9PLEO</name>
<evidence type="ECO:0000313" key="2">
    <source>
        <dbReference type="EMBL" id="KAF9690746.1"/>
    </source>
</evidence>
<dbReference type="Gene3D" id="1.10.1520.10">
    <property type="entry name" value="Ribonuclease III domain"/>
    <property type="match status" value="1"/>
</dbReference>
<dbReference type="InterPro" id="IPR000999">
    <property type="entry name" value="RNase_III_dom"/>
</dbReference>
<dbReference type="PROSITE" id="PS50142">
    <property type="entry name" value="RNASE_3_2"/>
    <property type="match status" value="1"/>
</dbReference>
<dbReference type="AlphaFoldDB" id="A0A8H7IVC6"/>
<dbReference type="GO" id="GO:0006396">
    <property type="term" value="P:RNA processing"/>
    <property type="evidence" value="ECO:0007669"/>
    <property type="project" value="InterPro"/>
</dbReference>
<dbReference type="OrthoDB" id="67027at2759"/>
<dbReference type="SUPFAM" id="SSF69065">
    <property type="entry name" value="RNase III domain-like"/>
    <property type="match status" value="1"/>
</dbReference>
<dbReference type="Proteomes" id="UP000651452">
    <property type="component" value="Unassembled WGS sequence"/>
</dbReference>
<protein>
    <recommendedName>
        <fullName evidence="1">RNase III domain-containing protein</fullName>
    </recommendedName>
</protein>
<accession>A0A8H7IVC6</accession>
<comment type="caution">
    <text evidence="2">The sequence shown here is derived from an EMBL/GenBank/DDBJ whole genome shotgun (WGS) entry which is preliminary data.</text>
</comment>